<gene>
    <name evidence="1" type="ORF">CH341_04990</name>
</gene>
<accession>A0A327L6Y7</accession>
<evidence type="ECO:0000313" key="1">
    <source>
        <dbReference type="EMBL" id="RAI45272.1"/>
    </source>
</evidence>
<protein>
    <submittedName>
        <fullName evidence="1">Uncharacterized protein</fullName>
    </submittedName>
</protein>
<dbReference type="AlphaFoldDB" id="A0A327L6Y7"/>
<comment type="caution">
    <text evidence="1">The sequence shown here is derived from an EMBL/GenBank/DDBJ whole genome shotgun (WGS) entry which is preliminary data.</text>
</comment>
<evidence type="ECO:0000313" key="2">
    <source>
        <dbReference type="Proteomes" id="UP000249130"/>
    </source>
</evidence>
<sequence>MAGGAAVSVPEHVRRRAEVLAGELRAGGWRRVACIDFARGRWQQHFVSVRDPRVTKAVTGDRSDKVATRFHFADDGVIEVDELTPPLIDDVGREFLTLETLTEAIVQHDDARAWYRAAPAAEEARP</sequence>
<dbReference type="Proteomes" id="UP000249130">
    <property type="component" value="Unassembled WGS sequence"/>
</dbReference>
<keyword evidence="2" id="KW-1185">Reference proteome</keyword>
<proteinExistence type="predicted"/>
<organism evidence="1 2">
    <name type="scientific">Rhodoplanes roseus</name>
    <dbReference type="NCBI Taxonomy" id="29409"/>
    <lineage>
        <taxon>Bacteria</taxon>
        <taxon>Pseudomonadati</taxon>
        <taxon>Pseudomonadota</taxon>
        <taxon>Alphaproteobacteria</taxon>
        <taxon>Hyphomicrobiales</taxon>
        <taxon>Nitrobacteraceae</taxon>
        <taxon>Rhodoplanes</taxon>
    </lineage>
</organism>
<dbReference type="EMBL" id="NPEX01000020">
    <property type="protein sequence ID" value="RAI45272.1"/>
    <property type="molecule type" value="Genomic_DNA"/>
</dbReference>
<reference evidence="1 2" key="1">
    <citation type="submission" date="2017-07" db="EMBL/GenBank/DDBJ databases">
        <title>Draft Genome Sequences of Select Purple Nonsulfur Bacteria.</title>
        <authorList>
            <person name="Lasarre B."/>
            <person name="Mckinlay J.B."/>
        </authorList>
    </citation>
    <scope>NUCLEOTIDE SEQUENCE [LARGE SCALE GENOMIC DNA]</scope>
    <source>
        <strain evidence="1 2">DSM 5909</strain>
    </source>
</reference>
<name>A0A327L6Y7_9BRAD</name>